<feature type="region of interest" description="Disordered" evidence="1">
    <location>
        <begin position="1"/>
        <end position="363"/>
    </location>
</feature>
<dbReference type="AlphaFoldDB" id="A0A6J4SN75"/>
<evidence type="ECO:0000313" key="2">
    <source>
        <dbReference type="EMBL" id="CAA9497816.1"/>
    </source>
</evidence>
<proteinExistence type="predicted"/>
<feature type="compositionally biased region" description="Basic residues" evidence="1">
    <location>
        <begin position="1"/>
        <end position="13"/>
    </location>
</feature>
<protein>
    <submittedName>
        <fullName evidence="2">Uncharacterized protein</fullName>
    </submittedName>
</protein>
<feature type="compositionally biased region" description="Basic and acidic residues" evidence="1">
    <location>
        <begin position="293"/>
        <end position="302"/>
    </location>
</feature>
<dbReference type="EMBL" id="CADCVJ010000246">
    <property type="protein sequence ID" value="CAA9497816.1"/>
    <property type="molecule type" value="Genomic_DNA"/>
</dbReference>
<feature type="compositionally biased region" description="Basic residues" evidence="1">
    <location>
        <begin position="303"/>
        <end position="331"/>
    </location>
</feature>
<feature type="compositionally biased region" description="Basic and acidic residues" evidence="1">
    <location>
        <begin position="90"/>
        <end position="102"/>
    </location>
</feature>
<reference evidence="2" key="1">
    <citation type="submission" date="2020-02" db="EMBL/GenBank/DDBJ databases">
        <authorList>
            <person name="Meier V. D."/>
        </authorList>
    </citation>
    <scope>NUCLEOTIDE SEQUENCE</scope>
    <source>
        <strain evidence="2">AVDCRST_MAG38</strain>
    </source>
</reference>
<feature type="non-terminal residue" evidence="2">
    <location>
        <position position="363"/>
    </location>
</feature>
<feature type="compositionally biased region" description="Basic residues" evidence="1">
    <location>
        <begin position="252"/>
        <end position="292"/>
    </location>
</feature>
<feature type="compositionally biased region" description="Basic residues" evidence="1">
    <location>
        <begin position="74"/>
        <end position="89"/>
    </location>
</feature>
<feature type="compositionally biased region" description="Basic residues" evidence="1">
    <location>
        <begin position="347"/>
        <end position="363"/>
    </location>
</feature>
<evidence type="ECO:0000256" key="1">
    <source>
        <dbReference type="SAM" id="MobiDB-lite"/>
    </source>
</evidence>
<feature type="compositionally biased region" description="Basic and acidic residues" evidence="1">
    <location>
        <begin position="225"/>
        <end position="244"/>
    </location>
</feature>
<accession>A0A6J4SN75</accession>
<feature type="compositionally biased region" description="Basic and acidic residues" evidence="1">
    <location>
        <begin position="29"/>
        <end position="46"/>
    </location>
</feature>
<organism evidence="2">
    <name type="scientific">uncultured Solirubrobacteraceae bacterium</name>
    <dbReference type="NCBI Taxonomy" id="1162706"/>
    <lineage>
        <taxon>Bacteria</taxon>
        <taxon>Bacillati</taxon>
        <taxon>Actinomycetota</taxon>
        <taxon>Thermoleophilia</taxon>
        <taxon>Solirubrobacterales</taxon>
        <taxon>Solirubrobacteraceae</taxon>
        <taxon>environmental samples</taxon>
    </lineage>
</organism>
<sequence>ARPDRRRRRHGGPVRRGAGARPRRRRRGAREGRPRRRLDAVVERRGLAPSSLGGLPRRVPRRRSRAAAGGVGGARRRPRLARVARRAGHRALDRQSAHERPALRPRRADRRVEPCRGRRAARHAARRPAGGRPGDPGHRRLRRRPRPGAPPHHAVGRRPPAARQSVECRRRAAPGPGGRWPDRSGTGAVLRPRHAGGARGSRAGPLRGQRAALRHPRRRLGPGREPLRAPDLVGDRRGAVDGRASRRAGSLPRRRSRPRHARARADRRRHDRHRRARGRAGRARFRRGRRRGGGGDHHDARRPGRRCRRTRGAGRMGGGRRSRRHLHRRLRERAGRRAGDGPPRGAGGRRPRDRRRARARALV</sequence>
<feature type="compositionally biased region" description="Low complexity" evidence="1">
    <location>
        <begin position="200"/>
        <end position="211"/>
    </location>
</feature>
<name>A0A6J4SN75_9ACTN</name>
<gene>
    <name evidence="2" type="ORF">AVDCRST_MAG38-3042</name>
</gene>
<feature type="non-terminal residue" evidence="2">
    <location>
        <position position="1"/>
    </location>
</feature>
<feature type="compositionally biased region" description="Basic residues" evidence="1">
    <location>
        <begin position="212"/>
        <end position="221"/>
    </location>
</feature>
<feature type="compositionally biased region" description="Basic residues" evidence="1">
    <location>
        <begin position="117"/>
        <end position="126"/>
    </location>
</feature>